<proteinExistence type="inferred from homology"/>
<keyword evidence="5" id="KW-0998">Cell outer membrane</keyword>
<dbReference type="Gene3D" id="1.25.40.390">
    <property type="match status" value="1"/>
</dbReference>
<feature type="domain" description="SusD-like N-terminal" evidence="7">
    <location>
        <begin position="34"/>
        <end position="206"/>
    </location>
</feature>
<reference evidence="8 9" key="1">
    <citation type="submission" date="2018-03" db="EMBL/GenBank/DDBJ databases">
        <title>Genomic Encyclopedia of Archaeal and Bacterial Type Strains, Phase II (KMG-II): from individual species to whole genera.</title>
        <authorList>
            <person name="Goeker M."/>
        </authorList>
    </citation>
    <scope>NUCLEOTIDE SEQUENCE [LARGE SCALE GENOMIC DNA]</scope>
    <source>
        <strain evidence="8 9">DSM 100346</strain>
    </source>
</reference>
<evidence type="ECO:0000256" key="2">
    <source>
        <dbReference type="ARBA" id="ARBA00006275"/>
    </source>
</evidence>
<dbReference type="InterPro" id="IPR012944">
    <property type="entry name" value="SusD_RagB_dom"/>
</dbReference>
<dbReference type="Proteomes" id="UP000245880">
    <property type="component" value="Unassembled WGS sequence"/>
</dbReference>
<protein>
    <submittedName>
        <fullName evidence="8">Putative outer membrane starch-binding protein</fullName>
    </submittedName>
</protein>
<evidence type="ECO:0000259" key="6">
    <source>
        <dbReference type="Pfam" id="PF07980"/>
    </source>
</evidence>
<feature type="domain" description="RagB/SusD" evidence="6">
    <location>
        <begin position="317"/>
        <end position="536"/>
    </location>
</feature>
<comment type="similarity">
    <text evidence="2">Belongs to the SusD family.</text>
</comment>
<dbReference type="GO" id="GO:0009279">
    <property type="term" value="C:cell outer membrane"/>
    <property type="evidence" value="ECO:0007669"/>
    <property type="project" value="UniProtKB-SubCell"/>
</dbReference>
<dbReference type="EMBL" id="QGDT01000004">
    <property type="protein sequence ID" value="PWJ58334.1"/>
    <property type="molecule type" value="Genomic_DNA"/>
</dbReference>
<accession>A0A316AMM4</accession>
<dbReference type="Pfam" id="PF14322">
    <property type="entry name" value="SusD-like_3"/>
    <property type="match status" value="1"/>
</dbReference>
<sequence>MFGQSCSVSVLDEEVVSGIGNNYLNTPTGFNDGVNAVYSTLRDWYGTERGNNFTIFGTDTYQNGADGSHKFINTYDGGFDARSAHAREVWDLLYQGINAANAVIERSVAVEGLSESVRKQRVAEVKVLRAHYYFILTQTYGGVDLRLTETVAPTKAATRASIAEMYAAITKDIEEAIPDLEDKARSSDYGRVTKAVAENMLSIIYLTKATSEAKAADDYSKAETLAKNVINNYGIKLVSDFAQVHQQGNEKNDEVIFSVQYTGDPLTNGGGNNSHVFFLMEYDVLPGMQRDVVNGRPFKRYRPTEFTLNEVFVNRQVDSRYYKTFKDVYYSNKPGVFNTTFDKSKAQVTFALGDTAIFDPGYEMSPAEMAKKPYQVLVPSAYSERVFPALRKHIDGARADRTQFEGTRDYIVYRLAETYLVLAEAQLKQGKTAEATQNVNIVRRRAAWPGKVDQMEITAADMTMDFLIKERERELLGEQKRWFDLKRWGLLVERVKKYNPQAAPNIQDFHVLRPIPQNQIDRVEGGASAFPQNTGY</sequence>
<gene>
    <name evidence="8" type="ORF">CLV98_104193</name>
</gene>
<dbReference type="InterPro" id="IPR033985">
    <property type="entry name" value="SusD-like_N"/>
</dbReference>
<keyword evidence="4" id="KW-0472">Membrane</keyword>
<dbReference type="AlphaFoldDB" id="A0A316AMM4"/>
<keyword evidence="3" id="KW-0732">Signal</keyword>
<evidence type="ECO:0000313" key="8">
    <source>
        <dbReference type="EMBL" id="PWJ58334.1"/>
    </source>
</evidence>
<dbReference type="InterPro" id="IPR011990">
    <property type="entry name" value="TPR-like_helical_dom_sf"/>
</dbReference>
<keyword evidence="9" id="KW-1185">Reference proteome</keyword>
<evidence type="ECO:0000256" key="3">
    <source>
        <dbReference type="ARBA" id="ARBA00022729"/>
    </source>
</evidence>
<comment type="subcellular location">
    <subcellularLocation>
        <location evidence="1">Cell outer membrane</location>
    </subcellularLocation>
</comment>
<evidence type="ECO:0000313" key="9">
    <source>
        <dbReference type="Proteomes" id="UP000245880"/>
    </source>
</evidence>
<name>A0A316AMM4_9BACT</name>
<evidence type="ECO:0000259" key="7">
    <source>
        <dbReference type="Pfam" id="PF14322"/>
    </source>
</evidence>
<comment type="caution">
    <text evidence="8">The sequence shown here is derived from an EMBL/GenBank/DDBJ whole genome shotgun (WGS) entry which is preliminary data.</text>
</comment>
<evidence type="ECO:0000256" key="1">
    <source>
        <dbReference type="ARBA" id="ARBA00004442"/>
    </source>
</evidence>
<organism evidence="8 9">
    <name type="scientific">Dyadobacter jejuensis</name>
    <dbReference type="NCBI Taxonomy" id="1082580"/>
    <lineage>
        <taxon>Bacteria</taxon>
        <taxon>Pseudomonadati</taxon>
        <taxon>Bacteroidota</taxon>
        <taxon>Cytophagia</taxon>
        <taxon>Cytophagales</taxon>
        <taxon>Spirosomataceae</taxon>
        <taxon>Dyadobacter</taxon>
    </lineage>
</organism>
<evidence type="ECO:0000256" key="4">
    <source>
        <dbReference type="ARBA" id="ARBA00023136"/>
    </source>
</evidence>
<dbReference type="Pfam" id="PF07980">
    <property type="entry name" value="SusD_RagB"/>
    <property type="match status" value="1"/>
</dbReference>
<dbReference type="SUPFAM" id="SSF48452">
    <property type="entry name" value="TPR-like"/>
    <property type="match status" value="1"/>
</dbReference>
<evidence type="ECO:0000256" key="5">
    <source>
        <dbReference type="ARBA" id="ARBA00023237"/>
    </source>
</evidence>